<dbReference type="SUPFAM" id="SSF88946">
    <property type="entry name" value="Sigma2 domain of RNA polymerase sigma factors"/>
    <property type="match status" value="1"/>
</dbReference>
<evidence type="ECO:0000256" key="3">
    <source>
        <dbReference type="ARBA" id="ARBA00023125"/>
    </source>
</evidence>
<dbReference type="PANTHER" id="PTHR30385">
    <property type="entry name" value="SIGMA FACTOR F FLAGELLAR"/>
    <property type="match status" value="1"/>
</dbReference>
<dbReference type="Gene3D" id="1.20.140.160">
    <property type="match status" value="1"/>
</dbReference>
<dbReference type="Proteomes" id="UP001595692">
    <property type="component" value="Unassembled WGS sequence"/>
</dbReference>
<keyword evidence="3" id="KW-0238">DNA-binding</keyword>
<evidence type="ECO:0000256" key="4">
    <source>
        <dbReference type="ARBA" id="ARBA00023163"/>
    </source>
</evidence>
<dbReference type="PANTHER" id="PTHR30385:SF7">
    <property type="entry name" value="RNA POLYMERASE SIGMA FACTOR FLIA"/>
    <property type="match status" value="1"/>
</dbReference>
<evidence type="ECO:0000313" key="7">
    <source>
        <dbReference type="Proteomes" id="UP001595692"/>
    </source>
</evidence>
<keyword evidence="4" id="KW-0804">Transcription</keyword>
<dbReference type="NCBIfam" id="NF005413">
    <property type="entry name" value="PRK06986.1"/>
    <property type="match status" value="1"/>
</dbReference>
<organism evidence="6 7">
    <name type="scientific">Pseudaeromonas sharmana</name>
    <dbReference type="NCBI Taxonomy" id="328412"/>
    <lineage>
        <taxon>Bacteria</taxon>
        <taxon>Pseudomonadati</taxon>
        <taxon>Pseudomonadota</taxon>
        <taxon>Gammaproteobacteria</taxon>
        <taxon>Aeromonadales</taxon>
        <taxon>Aeromonadaceae</taxon>
        <taxon>Pseudaeromonas</taxon>
    </lineage>
</organism>
<dbReference type="PRINTS" id="PR00046">
    <property type="entry name" value="SIGMA70FCT"/>
</dbReference>
<dbReference type="EMBL" id="JBHSAF010000007">
    <property type="protein sequence ID" value="MFC3913444.1"/>
    <property type="molecule type" value="Genomic_DNA"/>
</dbReference>
<dbReference type="Gene3D" id="1.10.1740.10">
    <property type="match status" value="1"/>
</dbReference>
<dbReference type="InterPro" id="IPR007630">
    <property type="entry name" value="RNA_pol_sigma70_r4"/>
</dbReference>
<dbReference type="InterPro" id="IPR013325">
    <property type="entry name" value="RNA_pol_sigma_r2"/>
</dbReference>
<dbReference type="PROSITE" id="PS00716">
    <property type="entry name" value="SIGMA70_2"/>
    <property type="match status" value="1"/>
</dbReference>
<reference evidence="7" key="1">
    <citation type="journal article" date="2019" name="Int. J. Syst. Evol. Microbiol.">
        <title>The Global Catalogue of Microorganisms (GCM) 10K type strain sequencing project: providing services to taxonomists for standard genome sequencing and annotation.</title>
        <authorList>
            <consortium name="The Broad Institute Genomics Platform"/>
            <consortium name="The Broad Institute Genome Sequencing Center for Infectious Disease"/>
            <person name="Wu L."/>
            <person name="Ma J."/>
        </authorList>
    </citation>
    <scope>NUCLEOTIDE SEQUENCE [LARGE SCALE GENOMIC DNA]</scope>
    <source>
        <strain evidence="7">CCUG 54939</strain>
    </source>
</reference>
<comment type="caution">
    <text evidence="6">The sequence shown here is derived from an EMBL/GenBank/DDBJ whole genome shotgun (WGS) entry which is preliminary data.</text>
</comment>
<dbReference type="NCBIfam" id="TIGR02479">
    <property type="entry name" value="FliA_WhiG"/>
    <property type="match status" value="1"/>
</dbReference>
<sequence length="224" mass="26308">MNPVQEQRWIQRYLPLVKRAAAHLRSQVSASFDREDMEQVGMMGLLEALRRYGGEPDGQFESYAFKRIRGAMLDELRRQDWRPRQTRQQAHDFNHVSRTLYNRLGRAASEQELADEMQVSLDEVRELLYASQAEAMQSLDELLADGIHQPQQEHCAIRRFEQQRAVRQVLDRLDKREQLLLTLYYQHELNMKEIALVLGLTESRVCQLHKQCVAHLNQLLADLL</sequence>
<evidence type="ECO:0000313" key="6">
    <source>
        <dbReference type="EMBL" id="MFC3913444.1"/>
    </source>
</evidence>
<dbReference type="InterPro" id="IPR012845">
    <property type="entry name" value="RNA_pol_sigma_FliA_WhiG"/>
</dbReference>
<keyword evidence="2" id="KW-0731">Sigma factor</keyword>
<dbReference type="InterPro" id="IPR007624">
    <property type="entry name" value="RNA_pol_sigma70_r3"/>
</dbReference>
<dbReference type="InterPro" id="IPR013324">
    <property type="entry name" value="RNA_pol_sigma_r3/r4-like"/>
</dbReference>
<dbReference type="Pfam" id="PF04545">
    <property type="entry name" value="Sigma70_r4"/>
    <property type="match status" value="1"/>
</dbReference>
<evidence type="ECO:0000259" key="5">
    <source>
        <dbReference type="PROSITE" id="PS00716"/>
    </source>
</evidence>
<dbReference type="CDD" id="cd06171">
    <property type="entry name" value="Sigma70_r4"/>
    <property type="match status" value="1"/>
</dbReference>
<feature type="domain" description="RNA polymerase sigma-70" evidence="5">
    <location>
        <begin position="190"/>
        <end position="216"/>
    </location>
</feature>
<protein>
    <submittedName>
        <fullName evidence="6">RNA polymerase sigma factor FliA</fullName>
    </submittedName>
</protein>
<keyword evidence="1" id="KW-0805">Transcription regulation</keyword>
<dbReference type="Pfam" id="PF04539">
    <property type="entry name" value="Sigma70_r3"/>
    <property type="match status" value="1"/>
</dbReference>
<dbReference type="InterPro" id="IPR000943">
    <property type="entry name" value="RNA_pol_sigma70"/>
</dbReference>
<proteinExistence type="predicted"/>
<name>A0ABV8CNE4_9GAMM</name>
<dbReference type="InterPro" id="IPR014284">
    <property type="entry name" value="RNA_pol_sigma-70_dom"/>
</dbReference>
<gene>
    <name evidence="6" type="ORF">ACFOSS_08205</name>
</gene>
<accession>A0ABV8CNE4</accession>
<evidence type="ECO:0000256" key="2">
    <source>
        <dbReference type="ARBA" id="ARBA00023082"/>
    </source>
</evidence>
<keyword evidence="7" id="KW-1185">Reference proteome</keyword>
<evidence type="ECO:0000256" key="1">
    <source>
        <dbReference type="ARBA" id="ARBA00023015"/>
    </source>
</evidence>
<dbReference type="Pfam" id="PF04542">
    <property type="entry name" value="Sigma70_r2"/>
    <property type="match status" value="1"/>
</dbReference>
<dbReference type="NCBIfam" id="TIGR02937">
    <property type="entry name" value="sigma70-ECF"/>
    <property type="match status" value="1"/>
</dbReference>
<dbReference type="SUPFAM" id="SSF88659">
    <property type="entry name" value="Sigma3 and sigma4 domains of RNA polymerase sigma factors"/>
    <property type="match status" value="2"/>
</dbReference>
<dbReference type="RefSeq" id="WP_377152001.1">
    <property type="nucleotide sequence ID" value="NZ_JBHSAF010000007.1"/>
</dbReference>
<dbReference type="InterPro" id="IPR007627">
    <property type="entry name" value="RNA_pol_sigma70_r2"/>
</dbReference>